<dbReference type="EMBL" id="JAOUSE010000001">
    <property type="protein sequence ID" value="MCU9592885.1"/>
    <property type="molecule type" value="Genomic_DNA"/>
</dbReference>
<sequence length="176" mass="21064">MRKWEPIELLRHVRHDWLNRLQLIKGYQALGKTEKVKEIIDHIILSTDQESKLSSINLPKLALLLITYNWESPSFVLNYEVIGEGELKNINDHFITQWFDTFFKLLNEYAFDEEENELNITINIYEEKVSFIIEFYGILKEKKQILCYLQEKNNLCQINNIHVNDEAFSFELKPRI</sequence>
<dbReference type="InterPro" id="IPR016122">
    <property type="entry name" value="SpoOB_C"/>
</dbReference>
<keyword evidence="3" id="KW-0418">Kinase</keyword>
<dbReference type="InterPro" id="IPR039506">
    <property type="entry name" value="SPOB_a"/>
</dbReference>
<keyword evidence="1" id="KW-0597">Phosphoprotein</keyword>
<protein>
    <submittedName>
        <fullName evidence="5">Sporulation initiation phosphotransferase B</fullName>
    </submittedName>
</protein>
<dbReference type="Proteomes" id="UP001208656">
    <property type="component" value="Unassembled WGS sequence"/>
</dbReference>
<dbReference type="Pfam" id="PF14682">
    <property type="entry name" value="SPOB_ab"/>
    <property type="match status" value="1"/>
</dbReference>
<dbReference type="Gene3D" id="3.30.565.30">
    <property type="entry name" value="Sporulation initiation phosphotransferase B (SpoOB), C-terminal domain"/>
    <property type="match status" value="1"/>
</dbReference>
<keyword evidence="2" id="KW-0808">Transferase</keyword>
<feature type="domain" description="Sporulation initiation phosphotransferase B C-terminal" evidence="4">
    <location>
        <begin position="58"/>
        <end position="170"/>
    </location>
</feature>
<accession>A0ABT2WB25</accession>
<evidence type="ECO:0000256" key="2">
    <source>
        <dbReference type="ARBA" id="ARBA00022679"/>
    </source>
</evidence>
<name>A0ABT2WB25_9BACI</name>
<organism evidence="5 6">
    <name type="scientific">Pallidibacillus thermolactis</name>
    <dbReference type="NCBI Taxonomy" id="251051"/>
    <lineage>
        <taxon>Bacteria</taxon>
        <taxon>Bacillati</taxon>
        <taxon>Bacillota</taxon>
        <taxon>Bacilli</taxon>
        <taxon>Bacillales</taxon>
        <taxon>Bacillaceae</taxon>
        <taxon>Pallidibacillus</taxon>
    </lineage>
</organism>
<dbReference type="RefSeq" id="WP_263060636.1">
    <property type="nucleotide sequence ID" value="NZ_JAOUSE010000001.1"/>
</dbReference>
<evidence type="ECO:0000313" key="6">
    <source>
        <dbReference type="Proteomes" id="UP001208656"/>
    </source>
</evidence>
<dbReference type="SUPFAM" id="SSF55890">
    <property type="entry name" value="Sporulation response regulatory protein Spo0B"/>
    <property type="match status" value="1"/>
</dbReference>
<comment type="caution">
    <text evidence="5">The sequence shown here is derived from an EMBL/GenBank/DDBJ whole genome shotgun (WGS) entry which is preliminary data.</text>
</comment>
<evidence type="ECO:0000256" key="3">
    <source>
        <dbReference type="ARBA" id="ARBA00022777"/>
    </source>
</evidence>
<dbReference type="InterPro" id="IPR016120">
    <property type="entry name" value="Sig_transdc_His_kin_SpoOB"/>
</dbReference>
<evidence type="ECO:0000259" key="4">
    <source>
        <dbReference type="SMART" id="SM01317"/>
    </source>
</evidence>
<dbReference type="InterPro" id="IPR037100">
    <property type="entry name" value="Spo0B_C_sf"/>
</dbReference>
<proteinExistence type="predicted"/>
<dbReference type="Gene3D" id="1.10.287.130">
    <property type="match status" value="1"/>
</dbReference>
<keyword evidence="6" id="KW-1185">Reference proteome</keyword>
<reference evidence="5 6" key="1">
    <citation type="submission" date="2022-10" db="EMBL/GenBank/DDBJ databases">
        <title>Description of Fervidibacillus gen. nov. in the family Fervidibacillaceae fam. nov. with two species, Fervidibacillus albus sp. nov., and Fervidibacillus halotolerans sp. nov., isolated from tidal flat sediments.</title>
        <authorList>
            <person name="Kwon K.K."/>
            <person name="Yang S.-H."/>
        </authorList>
    </citation>
    <scope>NUCLEOTIDE SEQUENCE [LARGE SCALE GENOMIC DNA]</scope>
    <source>
        <strain evidence="5 6">DSM 23332</strain>
    </source>
</reference>
<evidence type="ECO:0000313" key="5">
    <source>
        <dbReference type="EMBL" id="MCU9592885.1"/>
    </source>
</evidence>
<evidence type="ECO:0000256" key="1">
    <source>
        <dbReference type="ARBA" id="ARBA00022553"/>
    </source>
</evidence>
<gene>
    <name evidence="5" type="ORF">OEV82_00270</name>
</gene>
<dbReference type="SMART" id="SM01317">
    <property type="entry name" value="SPOB_ab"/>
    <property type="match status" value="1"/>
</dbReference>
<dbReference type="Pfam" id="PF14689">
    <property type="entry name" value="SPOB_a"/>
    <property type="match status" value="1"/>
</dbReference>